<keyword evidence="4" id="KW-0460">Magnesium</keyword>
<dbReference type="InterPro" id="IPR041492">
    <property type="entry name" value="HAD_2"/>
</dbReference>
<name>C5BNM6_TERTT</name>
<dbReference type="PANTHER" id="PTHR46193">
    <property type="entry name" value="6-PHOSPHOGLUCONATE PHOSPHATASE"/>
    <property type="match status" value="1"/>
</dbReference>
<dbReference type="AlphaFoldDB" id="C5BNM6"/>
<dbReference type="Pfam" id="PF13419">
    <property type="entry name" value="HAD_2"/>
    <property type="match status" value="1"/>
</dbReference>
<dbReference type="STRING" id="377629.TERTU_0596"/>
<evidence type="ECO:0000313" key="6">
    <source>
        <dbReference type="EMBL" id="ACR13742.1"/>
    </source>
</evidence>
<comment type="similarity">
    <text evidence="2">Belongs to the HAD-like hydrolase superfamily. CbbY/CbbZ/Gph/YieH family.</text>
</comment>
<evidence type="ECO:0000256" key="5">
    <source>
        <dbReference type="ARBA" id="ARBA00023277"/>
    </source>
</evidence>
<gene>
    <name evidence="6" type="ordered locus">TERTU_0596</name>
</gene>
<dbReference type="RefSeq" id="WP_015819857.1">
    <property type="nucleotide sequence ID" value="NC_012997.1"/>
</dbReference>
<dbReference type="OrthoDB" id="9782449at2"/>
<comment type="cofactor">
    <cofactor evidence="1">
        <name>Mg(2+)</name>
        <dbReference type="ChEBI" id="CHEBI:18420"/>
    </cofactor>
</comment>
<dbReference type="Gene3D" id="3.40.50.1000">
    <property type="entry name" value="HAD superfamily/HAD-like"/>
    <property type="match status" value="1"/>
</dbReference>
<accession>C5BNM6</accession>
<evidence type="ECO:0000256" key="3">
    <source>
        <dbReference type="ARBA" id="ARBA00022723"/>
    </source>
</evidence>
<dbReference type="NCBIfam" id="TIGR01509">
    <property type="entry name" value="HAD-SF-IA-v3"/>
    <property type="match status" value="1"/>
</dbReference>
<dbReference type="InterPro" id="IPR006439">
    <property type="entry name" value="HAD-SF_hydro_IA"/>
</dbReference>
<dbReference type="KEGG" id="ttu:TERTU_0596"/>
<keyword evidence="3" id="KW-0479">Metal-binding</keyword>
<reference evidence="6 7" key="1">
    <citation type="journal article" date="2009" name="PLoS ONE">
        <title>The complete genome of Teredinibacter turnerae T7901: an intracellular endosymbiont of marine wood-boring bivalves (shipworms).</title>
        <authorList>
            <person name="Yang J.C."/>
            <person name="Madupu R."/>
            <person name="Durkin A.S."/>
            <person name="Ekborg N.A."/>
            <person name="Pedamallu C.S."/>
            <person name="Hostetler J.B."/>
            <person name="Radune D."/>
            <person name="Toms B.S."/>
            <person name="Henrissat B."/>
            <person name="Coutinho P.M."/>
            <person name="Schwarz S."/>
            <person name="Field L."/>
            <person name="Trindade-Silva A.E."/>
            <person name="Soares C.A.G."/>
            <person name="Elshahawi S."/>
            <person name="Hanora A."/>
            <person name="Schmidt E.W."/>
            <person name="Haygood M.G."/>
            <person name="Posfai J."/>
            <person name="Benner J."/>
            <person name="Madinger C."/>
            <person name="Nove J."/>
            <person name="Anton B."/>
            <person name="Chaudhary K."/>
            <person name="Foster J."/>
            <person name="Holman A."/>
            <person name="Kumar S."/>
            <person name="Lessard P.A."/>
            <person name="Luyten Y.A."/>
            <person name="Slatko B."/>
            <person name="Wood N."/>
            <person name="Wu B."/>
            <person name="Teplitski M."/>
            <person name="Mougous J.D."/>
            <person name="Ward N."/>
            <person name="Eisen J.A."/>
            <person name="Badger J.H."/>
            <person name="Distel D.L."/>
        </authorList>
    </citation>
    <scope>NUCLEOTIDE SEQUENCE [LARGE SCALE GENOMIC DNA]</scope>
    <source>
        <strain evidence="7">ATCC 39867 / T7901</strain>
    </source>
</reference>
<dbReference type="SFLD" id="SFLDG01129">
    <property type="entry name" value="C1.5:_HAD__Beta-PGM__Phosphata"/>
    <property type="match status" value="1"/>
</dbReference>
<keyword evidence="5" id="KW-0119">Carbohydrate metabolism</keyword>
<dbReference type="eggNOG" id="COG0637">
    <property type="taxonomic scope" value="Bacteria"/>
</dbReference>
<dbReference type="PRINTS" id="PR00413">
    <property type="entry name" value="HADHALOGNASE"/>
</dbReference>
<evidence type="ECO:0000256" key="4">
    <source>
        <dbReference type="ARBA" id="ARBA00022842"/>
    </source>
</evidence>
<dbReference type="GO" id="GO:0046872">
    <property type="term" value="F:metal ion binding"/>
    <property type="evidence" value="ECO:0007669"/>
    <property type="project" value="UniProtKB-KW"/>
</dbReference>
<dbReference type="InterPro" id="IPR023214">
    <property type="entry name" value="HAD_sf"/>
</dbReference>
<dbReference type="InterPro" id="IPR023198">
    <property type="entry name" value="PGP-like_dom2"/>
</dbReference>
<evidence type="ECO:0000256" key="1">
    <source>
        <dbReference type="ARBA" id="ARBA00001946"/>
    </source>
</evidence>
<keyword evidence="7" id="KW-1185">Reference proteome</keyword>
<protein>
    <submittedName>
        <fullName evidence="6">Enzymatic protein</fullName>
    </submittedName>
</protein>
<dbReference type="PANTHER" id="PTHR46193:SF18">
    <property type="entry name" value="HEXITOL PHOSPHATASE B"/>
    <property type="match status" value="1"/>
</dbReference>
<sequence>MSLRGIIFDHDGTLVDSEGVHFSIWQEILASMSVSFTKAEYLLHYCGVPTRKNAEDLVALHKLPITAEELYQVKQQRLEQRLNAIPFPSMPGARTALAQCQQAGLKVGIATGANRFELDTSIAAHQFGDFVQATTTRDDVARSKPAPDTYLRTLDQLQLSASEAVAVEDSATGISAAKAAGMRCIAVAYEFAKGQDLSAADYQVDDLTAAAALAISLR</sequence>
<dbReference type="EMBL" id="CP001614">
    <property type="protein sequence ID" value="ACR13742.1"/>
    <property type="molecule type" value="Genomic_DNA"/>
</dbReference>
<organism evidence="6 7">
    <name type="scientific">Teredinibacter turnerae (strain ATCC 39867 / T7901)</name>
    <dbReference type="NCBI Taxonomy" id="377629"/>
    <lineage>
        <taxon>Bacteria</taxon>
        <taxon>Pseudomonadati</taxon>
        <taxon>Pseudomonadota</taxon>
        <taxon>Gammaproteobacteria</taxon>
        <taxon>Cellvibrionales</taxon>
        <taxon>Cellvibrionaceae</taxon>
        <taxon>Teredinibacter</taxon>
    </lineage>
</organism>
<dbReference type="HOGENOM" id="CLU_045011_13_3_6"/>
<dbReference type="InterPro" id="IPR036412">
    <property type="entry name" value="HAD-like_sf"/>
</dbReference>
<dbReference type="Proteomes" id="UP000009080">
    <property type="component" value="Chromosome"/>
</dbReference>
<dbReference type="SFLD" id="SFLDG01135">
    <property type="entry name" value="C1.5.6:_HAD__Beta-PGM__Phospha"/>
    <property type="match status" value="1"/>
</dbReference>
<dbReference type="SFLD" id="SFLDS00003">
    <property type="entry name" value="Haloacid_Dehalogenase"/>
    <property type="match status" value="1"/>
</dbReference>
<dbReference type="InterPro" id="IPR051600">
    <property type="entry name" value="Beta-PGM-like"/>
</dbReference>
<dbReference type="Gene3D" id="1.10.150.240">
    <property type="entry name" value="Putative phosphatase, domain 2"/>
    <property type="match status" value="1"/>
</dbReference>
<dbReference type="CDD" id="cd07505">
    <property type="entry name" value="HAD_BPGM-like"/>
    <property type="match status" value="1"/>
</dbReference>
<evidence type="ECO:0000256" key="2">
    <source>
        <dbReference type="ARBA" id="ARBA00006171"/>
    </source>
</evidence>
<proteinExistence type="inferred from homology"/>
<dbReference type="SUPFAM" id="SSF56784">
    <property type="entry name" value="HAD-like"/>
    <property type="match status" value="1"/>
</dbReference>
<dbReference type="GO" id="GO:0003824">
    <property type="term" value="F:catalytic activity"/>
    <property type="evidence" value="ECO:0007669"/>
    <property type="project" value="UniProtKB-ARBA"/>
</dbReference>
<evidence type="ECO:0000313" key="7">
    <source>
        <dbReference type="Proteomes" id="UP000009080"/>
    </source>
</evidence>